<dbReference type="EMBL" id="CM037158">
    <property type="protein sequence ID" value="KAH7851176.1"/>
    <property type="molecule type" value="Genomic_DNA"/>
</dbReference>
<reference evidence="1 2" key="1">
    <citation type="journal article" date="2021" name="Hortic Res">
        <title>High-quality reference genome and annotation aids understanding of berry development for evergreen blueberry (Vaccinium darrowii).</title>
        <authorList>
            <person name="Yu J."/>
            <person name="Hulse-Kemp A.M."/>
            <person name="Babiker E."/>
            <person name="Staton M."/>
        </authorList>
    </citation>
    <scope>NUCLEOTIDE SEQUENCE [LARGE SCALE GENOMIC DNA]</scope>
    <source>
        <strain evidence="2">cv. NJ 8807/NJ 8810</strain>
        <tissue evidence="1">Young leaf</tissue>
    </source>
</reference>
<evidence type="ECO:0000313" key="1">
    <source>
        <dbReference type="EMBL" id="KAH7851176.1"/>
    </source>
</evidence>
<sequence length="110" mass="13085">MPKEIPSIEPSLFAGAHQLKLLFVVNLHGKISEHLGFTLTLARTTRCASGNRFLYLRTNRGARSSSRRRQRLDLQRWRRCRRRNVNGRLNGERRNGPRRYVHKRRRPDLR</sequence>
<name>A0ACB7YCS6_9ERIC</name>
<protein>
    <submittedName>
        <fullName evidence="1">Uncharacterized protein</fullName>
    </submittedName>
</protein>
<proteinExistence type="predicted"/>
<gene>
    <name evidence="1" type="ORF">Vadar_008179</name>
</gene>
<comment type="caution">
    <text evidence="1">The sequence shown here is derived from an EMBL/GenBank/DDBJ whole genome shotgun (WGS) entry which is preliminary data.</text>
</comment>
<keyword evidence="2" id="KW-1185">Reference proteome</keyword>
<accession>A0ACB7YCS6</accession>
<organism evidence="1 2">
    <name type="scientific">Vaccinium darrowii</name>
    <dbReference type="NCBI Taxonomy" id="229202"/>
    <lineage>
        <taxon>Eukaryota</taxon>
        <taxon>Viridiplantae</taxon>
        <taxon>Streptophyta</taxon>
        <taxon>Embryophyta</taxon>
        <taxon>Tracheophyta</taxon>
        <taxon>Spermatophyta</taxon>
        <taxon>Magnoliopsida</taxon>
        <taxon>eudicotyledons</taxon>
        <taxon>Gunneridae</taxon>
        <taxon>Pentapetalae</taxon>
        <taxon>asterids</taxon>
        <taxon>Ericales</taxon>
        <taxon>Ericaceae</taxon>
        <taxon>Vaccinioideae</taxon>
        <taxon>Vaccinieae</taxon>
        <taxon>Vaccinium</taxon>
    </lineage>
</organism>
<dbReference type="Proteomes" id="UP000828048">
    <property type="component" value="Chromosome 8"/>
</dbReference>
<evidence type="ECO:0000313" key="2">
    <source>
        <dbReference type="Proteomes" id="UP000828048"/>
    </source>
</evidence>